<accession>Q65T59</accession>
<feature type="domain" description="Histidine kinase" evidence="14">
    <location>
        <begin position="188"/>
        <end position="400"/>
    </location>
</feature>
<feature type="transmembrane region" description="Helical" evidence="13">
    <location>
        <begin position="104"/>
        <end position="127"/>
    </location>
</feature>
<keyword evidence="10 13" id="KW-1133">Transmembrane helix</keyword>
<keyword evidence="6 13" id="KW-0812">Transmembrane</keyword>
<evidence type="ECO:0000256" key="8">
    <source>
        <dbReference type="ARBA" id="ARBA00022777"/>
    </source>
</evidence>
<dbReference type="InterPro" id="IPR004358">
    <property type="entry name" value="Sig_transdc_His_kin-like_C"/>
</dbReference>
<dbReference type="CDD" id="cd00082">
    <property type="entry name" value="HisKA"/>
    <property type="match status" value="1"/>
</dbReference>
<comment type="subcellular location">
    <subcellularLocation>
        <location evidence="2">Membrane</location>
        <topology evidence="2">Multi-pass membrane protein</topology>
    </subcellularLocation>
</comment>
<evidence type="ECO:0000256" key="7">
    <source>
        <dbReference type="ARBA" id="ARBA00022741"/>
    </source>
</evidence>
<keyword evidence="12 13" id="KW-0472">Membrane</keyword>
<dbReference type="PRINTS" id="PR00344">
    <property type="entry name" value="BCTRLSENSOR"/>
</dbReference>
<keyword evidence="11" id="KW-0902">Two-component regulatory system</keyword>
<reference evidence="15 16" key="1">
    <citation type="journal article" date="2004" name="Nat. Biotechnol.">
        <title>The genome sequence of the capnophilic rumen bacterium Mannheimia succiniciproducens.</title>
        <authorList>
            <person name="Hong S.H."/>
            <person name="Kim J.S."/>
            <person name="Lee S.Y."/>
            <person name="In Y.H."/>
            <person name="Choi S.S."/>
            <person name="Rih J.-K."/>
            <person name="Kim C.H."/>
            <person name="Jeong H."/>
            <person name="Hur C.G."/>
            <person name="Kim J.J."/>
        </authorList>
    </citation>
    <scope>NUCLEOTIDE SEQUENCE [LARGE SCALE GENOMIC DNA]</scope>
    <source>
        <strain evidence="16">KCTC 0769BP / MBEL55E</strain>
    </source>
</reference>
<keyword evidence="5" id="KW-0808">Transferase</keyword>
<dbReference type="InterPro" id="IPR036097">
    <property type="entry name" value="HisK_dim/P_sf"/>
</dbReference>
<dbReference type="InterPro" id="IPR050428">
    <property type="entry name" value="TCS_sensor_his_kinase"/>
</dbReference>
<dbReference type="SUPFAM" id="SSF47384">
    <property type="entry name" value="Homodimeric domain of signal transducing histidine kinase"/>
    <property type="match status" value="1"/>
</dbReference>
<dbReference type="SUPFAM" id="SSF55874">
    <property type="entry name" value="ATPase domain of HSP90 chaperone/DNA topoisomerase II/histidine kinase"/>
    <property type="match status" value="1"/>
</dbReference>
<dbReference type="Pfam" id="PF00512">
    <property type="entry name" value="HisKA"/>
    <property type="match status" value="1"/>
</dbReference>
<evidence type="ECO:0000256" key="13">
    <source>
        <dbReference type="SAM" id="Phobius"/>
    </source>
</evidence>
<evidence type="ECO:0000259" key="14">
    <source>
        <dbReference type="PROSITE" id="PS50109"/>
    </source>
</evidence>
<keyword evidence="8" id="KW-0418">Kinase</keyword>
<dbReference type="InterPro" id="IPR036890">
    <property type="entry name" value="HATPase_C_sf"/>
</dbReference>
<evidence type="ECO:0000256" key="12">
    <source>
        <dbReference type="ARBA" id="ARBA00023136"/>
    </source>
</evidence>
<dbReference type="Proteomes" id="UP000000607">
    <property type="component" value="Chromosome"/>
</dbReference>
<dbReference type="SMART" id="SM00388">
    <property type="entry name" value="HisKA"/>
    <property type="match status" value="1"/>
</dbReference>
<dbReference type="FunFam" id="1.10.287.130:FF:000035">
    <property type="entry name" value="Two-component sensor histidine kinase"/>
    <property type="match status" value="1"/>
</dbReference>
<dbReference type="Gene3D" id="3.30.565.10">
    <property type="entry name" value="Histidine kinase-like ATPase, C-terminal domain"/>
    <property type="match status" value="1"/>
</dbReference>
<sequence length="400" mass="45845">MHEQQRERNMRGRFARHLAPLRAPMSYDDDALAFAIFTRSGEMLVSDDANGAKFQFAPDRGFTETKLSEGNESWRIFWLPSKDKNLIIAVGQEMDYRNNLINNFVLGQMWIWIASLPLLIGLIIFVIHHELRLLNRVSAEVRERSPEDNHLIDTADMPTEVLPLLQSLNGYFARTAETFRRERRFTSDAAHELRSPLAALRIQTEVAQMLTDEPELQTQALDNLTKGIDRASQLIEQLLILSRLDNLSQLNELEPIYWEQLIPAVISEQYSHAQQRNIEIKFDRKALPQVKKGQPLLVSLMLRNLIDNCIKYCPEGSVIQVNLNEDTVVIEDNGYGVSDEDINKLGQRFYRPAGQNEKGSGLGLSIVHRIAELHHYEFIVENIKDQSGKCIGFRSIIKLN</sequence>
<evidence type="ECO:0000313" key="16">
    <source>
        <dbReference type="Proteomes" id="UP000000607"/>
    </source>
</evidence>
<dbReference type="eggNOG" id="COG0642">
    <property type="taxonomic scope" value="Bacteria"/>
</dbReference>
<dbReference type="PANTHER" id="PTHR45436">
    <property type="entry name" value="SENSOR HISTIDINE KINASE YKOH"/>
    <property type="match status" value="1"/>
</dbReference>
<dbReference type="GO" id="GO:0005886">
    <property type="term" value="C:plasma membrane"/>
    <property type="evidence" value="ECO:0007669"/>
    <property type="project" value="TreeGrafter"/>
</dbReference>
<dbReference type="InterPro" id="IPR005467">
    <property type="entry name" value="His_kinase_dom"/>
</dbReference>
<dbReference type="HOGENOM" id="CLU_000445_89_37_6"/>
<dbReference type="InterPro" id="IPR003594">
    <property type="entry name" value="HATPase_dom"/>
</dbReference>
<dbReference type="Gene3D" id="1.10.287.130">
    <property type="match status" value="1"/>
</dbReference>
<dbReference type="GO" id="GO:0000155">
    <property type="term" value="F:phosphorelay sensor kinase activity"/>
    <property type="evidence" value="ECO:0007669"/>
    <property type="project" value="InterPro"/>
</dbReference>
<dbReference type="InterPro" id="IPR003661">
    <property type="entry name" value="HisK_dim/P_dom"/>
</dbReference>
<evidence type="ECO:0000256" key="9">
    <source>
        <dbReference type="ARBA" id="ARBA00022840"/>
    </source>
</evidence>
<protein>
    <recommendedName>
        <fullName evidence="3">histidine kinase</fullName>
        <ecNumber evidence="3">2.7.13.3</ecNumber>
    </recommendedName>
</protein>
<evidence type="ECO:0000256" key="2">
    <source>
        <dbReference type="ARBA" id="ARBA00004141"/>
    </source>
</evidence>
<keyword evidence="9" id="KW-0067">ATP-binding</keyword>
<dbReference type="STRING" id="221988.MS1244"/>
<keyword evidence="7" id="KW-0547">Nucleotide-binding</keyword>
<keyword evidence="16" id="KW-1185">Reference proteome</keyword>
<dbReference type="PANTHER" id="PTHR45436:SF14">
    <property type="entry name" value="SENSOR PROTEIN QSEC"/>
    <property type="match status" value="1"/>
</dbReference>
<dbReference type="EC" id="2.7.13.3" evidence="3"/>
<dbReference type="AlphaFoldDB" id="Q65T59"/>
<dbReference type="SMART" id="SM00387">
    <property type="entry name" value="HATPase_c"/>
    <property type="match status" value="1"/>
</dbReference>
<dbReference type="Pfam" id="PF02518">
    <property type="entry name" value="HATPase_c"/>
    <property type="match status" value="1"/>
</dbReference>
<name>Q65T59_MANSM</name>
<keyword evidence="4" id="KW-0597">Phosphoprotein</keyword>
<evidence type="ECO:0000256" key="10">
    <source>
        <dbReference type="ARBA" id="ARBA00022989"/>
    </source>
</evidence>
<evidence type="ECO:0000256" key="5">
    <source>
        <dbReference type="ARBA" id="ARBA00022679"/>
    </source>
</evidence>
<evidence type="ECO:0000256" key="1">
    <source>
        <dbReference type="ARBA" id="ARBA00000085"/>
    </source>
</evidence>
<dbReference type="EMBL" id="AE016827">
    <property type="protein sequence ID" value="AAU37851.1"/>
    <property type="molecule type" value="Genomic_DNA"/>
</dbReference>
<dbReference type="KEGG" id="msu:MS1244"/>
<evidence type="ECO:0000313" key="15">
    <source>
        <dbReference type="EMBL" id="AAU37851.1"/>
    </source>
</evidence>
<dbReference type="PROSITE" id="PS50109">
    <property type="entry name" value="HIS_KIN"/>
    <property type="match status" value="1"/>
</dbReference>
<gene>
    <name evidence="15" type="primary">baeS</name>
    <name evidence="15" type="ordered locus">MS1244</name>
</gene>
<dbReference type="GO" id="GO:0005524">
    <property type="term" value="F:ATP binding"/>
    <property type="evidence" value="ECO:0007669"/>
    <property type="project" value="UniProtKB-KW"/>
</dbReference>
<organism evidence="15 16">
    <name type="scientific">Mannheimia succiniciproducens (strain KCTC 0769BP / MBEL55E)</name>
    <dbReference type="NCBI Taxonomy" id="221988"/>
    <lineage>
        <taxon>Bacteria</taxon>
        <taxon>Pseudomonadati</taxon>
        <taxon>Pseudomonadota</taxon>
        <taxon>Gammaproteobacteria</taxon>
        <taxon>Pasteurellales</taxon>
        <taxon>Pasteurellaceae</taxon>
        <taxon>Basfia</taxon>
    </lineage>
</organism>
<dbReference type="Gene3D" id="1.20.5.1040">
    <property type="entry name" value="Sensor protein qsec"/>
    <property type="match status" value="1"/>
</dbReference>
<proteinExistence type="predicted"/>
<evidence type="ECO:0000256" key="6">
    <source>
        <dbReference type="ARBA" id="ARBA00022692"/>
    </source>
</evidence>
<comment type="catalytic activity">
    <reaction evidence="1">
        <text>ATP + protein L-histidine = ADP + protein N-phospho-L-histidine.</text>
        <dbReference type="EC" id="2.7.13.3"/>
    </reaction>
</comment>
<evidence type="ECO:0000256" key="4">
    <source>
        <dbReference type="ARBA" id="ARBA00022553"/>
    </source>
</evidence>
<evidence type="ECO:0000256" key="11">
    <source>
        <dbReference type="ARBA" id="ARBA00023012"/>
    </source>
</evidence>
<evidence type="ECO:0000256" key="3">
    <source>
        <dbReference type="ARBA" id="ARBA00012438"/>
    </source>
</evidence>